<reference evidence="1 2" key="1">
    <citation type="submission" date="2019-09" db="EMBL/GenBank/DDBJ databases">
        <authorList>
            <person name="Cao W.R."/>
        </authorList>
    </citation>
    <scope>NUCLEOTIDE SEQUENCE [LARGE SCALE GENOMIC DNA]</scope>
    <source>
        <strain evidence="2">a4</strain>
    </source>
</reference>
<dbReference type="AlphaFoldDB" id="A0A7J5ALA0"/>
<sequence>MINNISNLGTTLNKEELQSIKGGGYGSVTCGDGTVFEATAESMNSVVQGGTFWCLHHGHGSPTNFSFNER</sequence>
<evidence type="ECO:0000313" key="1">
    <source>
        <dbReference type="EMBL" id="KAB1158313.1"/>
    </source>
</evidence>
<dbReference type="Proteomes" id="UP000467305">
    <property type="component" value="Unassembled WGS sequence"/>
</dbReference>
<name>A0A7J5ALA0_9FLAO</name>
<dbReference type="EMBL" id="WAAU01000013">
    <property type="protein sequence ID" value="KAB1158313.1"/>
    <property type="molecule type" value="Genomic_DNA"/>
</dbReference>
<organism evidence="1 2">
    <name type="scientific">Tenacibaculum aiptasiae</name>
    <dbReference type="NCBI Taxonomy" id="426481"/>
    <lineage>
        <taxon>Bacteria</taxon>
        <taxon>Pseudomonadati</taxon>
        <taxon>Bacteroidota</taxon>
        <taxon>Flavobacteriia</taxon>
        <taxon>Flavobacteriales</taxon>
        <taxon>Flavobacteriaceae</taxon>
        <taxon>Tenacibaculum</taxon>
    </lineage>
</organism>
<evidence type="ECO:0000313" key="2">
    <source>
        <dbReference type="Proteomes" id="UP000467305"/>
    </source>
</evidence>
<comment type="caution">
    <text evidence="1">The sequence shown here is derived from an EMBL/GenBank/DDBJ whole genome shotgun (WGS) entry which is preliminary data.</text>
</comment>
<evidence type="ECO:0008006" key="3">
    <source>
        <dbReference type="Google" id="ProtNLM"/>
    </source>
</evidence>
<gene>
    <name evidence="1" type="ORF">F7018_09000</name>
</gene>
<proteinExistence type="predicted"/>
<dbReference type="RefSeq" id="WP_150899729.1">
    <property type="nucleotide sequence ID" value="NZ_WAAU01000013.1"/>
</dbReference>
<keyword evidence="2" id="KW-1185">Reference proteome</keyword>
<accession>A0A7J5ALA0</accession>
<protein>
    <recommendedName>
        <fullName evidence="3">Bacteriocin</fullName>
    </recommendedName>
</protein>